<accession>A0A7Z0WEM2</accession>
<dbReference type="RefSeq" id="WP_075137549.1">
    <property type="nucleotide sequence ID" value="NZ_MSIF01000028.1"/>
</dbReference>
<dbReference type="OrthoDB" id="9827575at2"/>
<protein>
    <submittedName>
        <fullName evidence="1">Uncharacterized protein</fullName>
    </submittedName>
</protein>
<sequence length="385" mass="43226">MGVFVGIVVGILLLVAAIHLRRRLRGRPRTMPGRWAVRNGYIYRRDARVHLFVQGPPFDRGEGAIERVLLVGSCAGRPSLITHFGWHDAEGDGACVALVLQLPGEVAPLQVEWLGGDGEEFDDVYRVECDNPALLERVVGPRLRRAMMTGGPRERVNFRLDGDAMVVWLDGELVSARQLETVHDRATELYRSIPRGVLAEGMVVDPVPVRPRPESLRRIDIHGRHGEAWQTPVRDGADEVSVTLLVEAAWPRLSIVAYEWMADHYNATSFDKPDPSAHPLVDIMFAVRSTDDTFRRQVLADLADWLPLDDRTRRCGLLLESDPPDEDDETPPVGRITAYTPGQLDDEELVGLLADVVHEVGQRLSQQSYRYRRMKLPLVDLPQQV</sequence>
<organism evidence="1 2">
    <name type="scientific">Actinophytocola xinjiangensis</name>
    <dbReference type="NCBI Taxonomy" id="485602"/>
    <lineage>
        <taxon>Bacteria</taxon>
        <taxon>Bacillati</taxon>
        <taxon>Actinomycetota</taxon>
        <taxon>Actinomycetes</taxon>
        <taxon>Pseudonocardiales</taxon>
        <taxon>Pseudonocardiaceae</taxon>
    </lineage>
</organism>
<name>A0A7Z0WEM2_9PSEU</name>
<dbReference type="EMBL" id="MSIF01000028">
    <property type="protein sequence ID" value="OLF05456.1"/>
    <property type="molecule type" value="Genomic_DNA"/>
</dbReference>
<keyword evidence="2" id="KW-1185">Reference proteome</keyword>
<dbReference type="Proteomes" id="UP000185696">
    <property type="component" value="Unassembled WGS sequence"/>
</dbReference>
<proteinExistence type="predicted"/>
<comment type="caution">
    <text evidence="1">The sequence shown here is derived from an EMBL/GenBank/DDBJ whole genome shotgun (WGS) entry which is preliminary data.</text>
</comment>
<evidence type="ECO:0000313" key="1">
    <source>
        <dbReference type="EMBL" id="OLF05456.1"/>
    </source>
</evidence>
<reference evidence="1 2" key="1">
    <citation type="submission" date="2016-12" db="EMBL/GenBank/DDBJ databases">
        <title>The draft genome sequence of Actinophytocola xinjiangensis.</title>
        <authorList>
            <person name="Wang W."/>
            <person name="Yuan L."/>
        </authorList>
    </citation>
    <scope>NUCLEOTIDE SEQUENCE [LARGE SCALE GENOMIC DNA]</scope>
    <source>
        <strain evidence="1 2">CGMCC 4.4663</strain>
    </source>
</reference>
<dbReference type="AlphaFoldDB" id="A0A7Z0WEM2"/>
<evidence type="ECO:0000313" key="2">
    <source>
        <dbReference type="Proteomes" id="UP000185696"/>
    </source>
</evidence>
<gene>
    <name evidence="1" type="ORF">BLA60_36025</name>
</gene>